<name>A0A0A9CC34_ARUDO</name>
<reference evidence="2" key="2">
    <citation type="journal article" date="2015" name="Data Brief">
        <title>Shoot transcriptome of the giant reed, Arundo donax.</title>
        <authorList>
            <person name="Barrero R.A."/>
            <person name="Guerrero F.D."/>
            <person name="Moolhuijzen P."/>
            <person name="Goolsby J.A."/>
            <person name="Tidwell J."/>
            <person name="Bellgard S.E."/>
            <person name="Bellgard M.I."/>
        </authorList>
    </citation>
    <scope>NUCLEOTIDE SEQUENCE</scope>
    <source>
        <tissue evidence="2">Shoot tissue taken approximately 20 cm above the soil surface</tissue>
    </source>
</reference>
<organism evidence="2">
    <name type="scientific">Arundo donax</name>
    <name type="common">Giant reed</name>
    <name type="synonym">Donax arundinaceus</name>
    <dbReference type="NCBI Taxonomy" id="35708"/>
    <lineage>
        <taxon>Eukaryota</taxon>
        <taxon>Viridiplantae</taxon>
        <taxon>Streptophyta</taxon>
        <taxon>Embryophyta</taxon>
        <taxon>Tracheophyta</taxon>
        <taxon>Spermatophyta</taxon>
        <taxon>Magnoliopsida</taxon>
        <taxon>Liliopsida</taxon>
        <taxon>Poales</taxon>
        <taxon>Poaceae</taxon>
        <taxon>PACMAD clade</taxon>
        <taxon>Arundinoideae</taxon>
        <taxon>Arundineae</taxon>
        <taxon>Arundo</taxon>
    </lineage>
</organism>
<feature type="compositionally biased region" description="Basic and acidic residues" evidence="1">
    <location>
        <begin position="1"/>
        <end position="10"/>
    </location>
</feature>
<dbReference type="EMBL" id="GBRH01228838">
    <property type="protein sequence ID" value="JAD69057.1"/>
    <property type="molecule type" value="Transcribed_RNA"/>
</dbReference>
<protein>
    <submittedName>
        <fullName evidence="2">Uncharacterized protein</fullName>
    </submittedName>
</protein>
<feature type="region of interest" description="Disordered" evidence="1">
    <location>
        <begin position="1"/>
        <end position="26"/>
    </location>
</feature>
<sequence>MAHITSHEPKSTWPIQPQLWTKPQSH</sequence>
<reference evidence="2" key="1">
    <citation type="submission" date="2014-09" db="EMBL/GenBank/DDBJ databases">
        <authorList>
            <person name="Magalhaes I.L.F."/>
            <person name="Oliveira U."/>
            <person name="Santos F.R."/>
            <person name="Vidigal T.H.D.A."/>
            <person name="Brescovit A.D."/>
            <person name="Santos A.J."/>
        </authorList>
    </citation>
    <scope>NUCLEOTIDE SEQUENCE</scope>
    <source>
        <tissue evidence="2">Shoot tissue taken approximately 20 cm above the soil surface</tissue>
    </source>
</reference>
<accession>A0A0A9CC34</accession>
<dbReference type="AlphaFoldDB" id="A0A0A9CC34"/>
<evidence type="ECO:0000256" key="1">
    <source>
        <dbReference type="SAM" id="MobiDB-lite"/>
    </source>
</evidence>
<evidence type="ECO:0000313" key="2">
    <source>
        <dbReference type="EMBL" id="JAD69057.1"/>
    </source>
</evidence>
<feature type="compositionally biased region" description="Polar residues" evidence="1">
    <location>
        <begin position="13"/>
        <end position="26"/>
    </location>
</feature>
<proteinExistence type="predicted"/>